<accession>A0A1F8DXM8</accession>
<dbReference type="STRING" id="1802559.A2372_02775"/>
<dbReference type="SUPFAM" id="SSF53756">
    <property type="entry name" value="UDP-Glycosyltransferase/glycogen phosphorylase"/>
    <property type="match status" value="1"/>
</dbReference>
<protein>
    <recommendedName>
        <fullName evidence="4">Fucosyltransferase C-terminal domain-containing protein</fullName>
    </recommendedName>
</protein>
<dbReference type="GO" id="GO:0016020">
    <property type="term" value="C:membrane"/>
    <property type="evidence" value="ECO:0007669"/>
    <property type="project" value="InterPro"/>
</dbReference>
<dbReference type="GO" id="GO:0046920">
    <property type="term" value="F:alpha-(1-&gt;3)-fucosyltransferase activity"/>
    <property type="evidence" value="ECO:0007669"/>
    <property type="project" value="TreeGrafter"/>
</dbReference>
<sequence length="349" mass="39430">MSIDTNKKIVVFDAGIPQLLNNNVFDPVAAKAVSHTILPACYLYQEALKRGIQLVTPDIFFALPNKPAHVPLISNLTSEYTQRLIDAGVEPTILACGESPFIATRFYVGLKRISAAFAHSFVFKGMRKRLSKKTVYHQMFFSQSFDVASFASLPFGQKKFITMISGNKRVDNWKKNIVLKLMYGSGVAEIYGKRLSVIDHFSGKGFDLYGFGWETSMRPSVVAAYRGTVEDKGETLAQYKFAFCLENSIFEGNVTEKIFDALFAGCVPVYLGAPDIADYVPKDIFIDMRDFASYDALETFLRAMDEKTYSGYIERIQAFLRSEQYKRFSQEQYANDMLAILEKSFNNHV</sequence>
<dbReference type="InterPro" id="IPR001503">
    <property type="entry name" value="Glyco_trans_10"/>
</dbReference>
<comment type="similarity">
    <text evidence="1">Belongs to the glycosyltransferase 10 family.</text>
</comment>
<dbReference type="PANTHER" id="PTHR11929">
    <property type="entry name" value="ALPHA- 1,3 -FUCOSYLTRANSFERASE"/>
    <property type="match status" value="1"/>
</dbReference>
<dbReference type="AlphaFoldDB" id="A0A1F8DXM8"/>
<proteinExistence type="inferred from homology"/>
<dbReference type="PANTHER" id="PTHR11929:SF194">
    <property type="entry name" value="ALPHA-(1,3)-FUCOSYLTRANSFERASE 10"/>
    <property type="match status" value="1"/>
</dbReference>
<dbReference type="EMBL" id="MGIT01000001">
    <property type="protein sequence ID" value="OGM93297.1"/>
    <property type="molecule type" value="Genomic_DNA"/>
</dbReference>
<evidence type="ECO:0000313" key="6">
    <source>
        <dbReference type="Proteomes" id="UP000176422"/>
    </source>
</evidence>
<evidence type="ECO:0000256" key="3">
    <source>
        <dbReference type="ARBA" id="ARBA00022679"/>
    </source>
</evidence>
<dbReference type="Pfam" id="PF00852">
    <property type="entry name" value="Glyco_transf_10"/>
    <property type="match status" value="1"/>
</dbReference>
<name>A0A1F8DXM8_9BACT</name>
<dbReference type="InterPro" id="IPR038577">
    <property type="entry name" value="GT10-like_C_sf"/>
</dbReference>
<evidence type="ECO:0000256" key="2">
    <source>
        <dbReference type="ARBA" id="ARBA00022676"/>
    </source>
</evidence>
<dbReference type="InterPro" id="IPR055270">
    <property type="entry name" value="Glyco_tran_10_C"/>
</dbReference>
<keyword evidence="3" id="KW-0808">Transferase</keyword>
<keyword evidence="2" id="KW-0328">Glycosyltransferase</keyword>
<dbReference type="Gene3D" id="3.40.50.11660">
    <property type="entry name" value="Glycosyl transferase family 10, C-terminal domain"/>
    <property type="match status" value="1"/>
</dbReference>
<dbReference type="Proteomes" id="UP000176422">
    <property type="component" value="Unassembled WGS sequence"/>
</dbReference>
<evidence type="ECO:0000259" key="4">
    <source>
        <dbReference type="Pfam" id="PF00852"/>
    </source>
</evidence>
<evidence type="ECO:0000256" key="1">
    <source>
        <dbReference type="ARBA" id="ARBA00008919"/>
    </source>
</evidence>
<evidence type="ECO:0000313" key="5">
    <source>
        <dbReference type="EMBL" id="OGM93297.1"/>
    </source>
</evidence>
<feature type="domain" description="Fucosyltransferase C-terminal" evidence="4">
    <location>
        <begin position="228"/>
        <end position="314"/>
    </location>
</feature>
<reference evidence="5 6" key="1">
    <citation type="journal article" date="2016" name="Nat. Commun.">
        <title>Thousands of microbial genomes shed light on interconnected biogeochemical processes in an aquifer system.</title>
        <authorList>
            <person name="Anantharaman K."/>
            <person name="Brown C.T."/>
            <person name="Hug L.A."/>
            <person name="Sharon I."/>
            <person name="Castelle C.J."/>
            <person name="Probst A.J."/>
            <person name="Thomas B.C."/>
            <person name="Singh A."/>
            <person name="Wilkins M.J."/>
            <person name="Karaoz U."/>
            <person name="Brodie E.L."/>
            <person name="Williams K.H."/>
            <person name="Hubbard S.S."/>
            <person name="Banfield J.F."/>
        </authorList>
    </citation>
    <scope>NUCLEOTIDE SEQUENCE [LARGE SCALE GENOMIC DNA]</scope>
</reference>
<organism evidence="5 6">
    <name type="scientific">Candidatus Wolfebacteria bacterium RIFOXYB1_FULL_54_12</name>
    <dbReference type="NCBI Taxonomy" id="1802559"/>
    <lineage>
        <taxon>Bacteria</taxon>
        <taxon>Candidatus Wolfeibacteriota</taxon>
    </lineage>
</organism>
<comment type="caution">
    <text evidence="5">The sequence shown here is derived from an EMBL/GenBank/DDBJ whole genome shotgun (WGS) entry which is preliminary data.</text>
</comment>
<gene>
    <name evidence="5" type="ORF">A2372_02775</name>
</gene>